<dbReference type="SUPFAM" id="SSF49785">
    <property type="entry name" value="Galactose-binding domain-like"/>
    <property type="match status" value="1"/>
</dbReference>
<dbReference type="InterPro" id="IPR051532">
    <property type="entry name" value="Ester_Hydrolysis_Enzymes"/>
</dbReference>
<dbReference type="InterPro" id="IPR041443">
    <property type="entry name" value="Exop_C"/>
</dbReference>
<dbReference type="GO" id="GO:0004622">
    <property type="term" value="F:phosphatidylcholine lysophospholipase activity"/>
    <property type="evidence" value="ECO:0007669"/>
    <property type="project" value="TreeGrafter"/>
</dbReference>
<evidence type="ECO:0000259" key="2">
    <source>
        <dbReference type="Pfam" id="PF18559"/>
    </source>
</evidence>
<organism evidence="3 4">
    <name type="scientific">Alteromonas pelagimontana</name>
    <dbReference type="NCBI Taxonomy" id="1858656"/>
    <lineage>
        <taxon>Bacteria</taxon>
        <taxon>Pseudomonadati</taxon>
        <taxon>Pseudomonadota</taxon>
        <taxon>Gammaproteobacteria</taxon>
        <taxon>Alteromonadales</taxon>
        <taxon>Alteromonadaceae</taxon>
        <taxon>Alteromonas/Salinimonas group</taxon>
        <taxon>Alteromonas</taxon>
    </lineage>
</organism>
<dbReference type="AlphaFoldDB" id="A0A6M4MGU8"/>
<dbReference type="PANTHER" id="PTHR30383">
    <property type="entry name" value="THIOESTERASE 1/PROTEASE 1/LYSOPHOSPHOLIPASE L1"/>
    <property type="match status" value="1"/>
</dbReference>
<feature type="domain" description="ExoP galactose-binding-like" evidence="2">
    <location>
        <begin position="36"/>
        <end position="185"/>
    </location>
</feature>
<evidence type="ECO:0000313" key="3">
    <source>
        <dbReference type="EMBL" id="QJR82282.1"/>
    </source>
</evidence>
<dbReference type="PANTHER" id="PTHR30383:SF5">
    <property type="entry name" value="SGNH HYDROLASE-TYPE ESTERASE DOMAIN-CONTAINING PROTEIN"/>
    <property type="match status" value="1"/>
</dbReference>
<keyword evidence="3" id="KW-0378">Hydrolase</keyword>
<dbReference type="EMBL" id="CP052766">
    <property type="protein sequence ID" value="QJR82282.1"/>
    <property type="molecule type" value="Genomic_DNA"/>
</dbReference>
<dbReference type="RefSeq" id="WP_075609726.1">
    <property type="nucleotide sequence ID" value="NZ_CP052766.1"/>
</dbReference>
<dbReference type="InterPro" id="IPR036514">
    <property type="entry name" value="SGNH_hydro_sf"/>
</dbReference>
<dbReference type="InterPro" id="IPR013830">
    <property type="entry name" value="SGNH_hydro"/>
</dbReference>
<feature type="domain" description="SGNH hydrolase-type esterase" evidence="1">
    <location>
        <begin position="240"/>
        <end position="404"/>
    </location>
</feature>
<dbReference type="Gene3D" id="2.60.120.430">
    <property type="entry name" value="Galactose-binding lectin"/>
    <property type="match status" value="1"/>
</dbReference>
<evidence type="ECO:0000313" key="4">
    <source>
        <dbReference type="Proteomes" id="UP000219285"/>
    </source>
</evidence>
<dbReference type="Pfam" id="PF18559">
    <property type="entry name" value="Exop_C"/>
    <property type="match status" value="1"/>
</dbReference>
<dbReference type="Proteomes" id="UP000219285">
    <property type="component" value="Chromosome"/>
</dbReference>
<dbReference type="Gene3D" id="3.40.50.1110">
    <property type="entry name" value="SGNH hydrolase"/>
    <property type="match status" value="1"/>
</dbReference>
<accession>A0A6M4MGU8</accession>
<dbReference type="InterPro" id="IPR008979">
    <property type="entry name" value="Galactose-bd-like_sf"/>
</dbReference>
<gene>
    <name evidence="3" type="ORF">CA267_016755</name>
</gene>
<name>A0A6M4MGU8_9ALTE</name>
<reference evidence="3 4" key="2">
    <citation type="submission" date="2020-04" db="EMBL/GenBank/DDBJ databases">
        <title>Complete genome sequence of Alteromonas pelagimontana 5.12T.</title>
        <authorList>
            <person name="Sinha R.K."/>
            <person name="Krishnan K.P."/>
            <person name="Kurian J.P."/>
        </authorList>
    </citation>
    <scope>NUCLEOTIDE SEQUENCE [LARGE SCALE GENOMIC DNA]</scope>
    <source>
        <strain evidence="3 4">5.12</strain>
    </source>
</reference>
<sequence length="423" mass="46952">MLLFALAACSGNSGRSAVQQAGESIVLYNNDTPQSWQLYVRNHEQDMPVKHSANVGNGMVKLDTVKTDDRGQALALDFQESWSSGLYFLGEGVNLQPFVANGILEFDMQVEAIDRGIVSVSANCTPYCHRHFRLREWAQENVGSGWHHLAIPVRCLVDPTADLSAVKRGFNLETGGNGKLKVANIAYRRSGTANVDCKSDEQLALTPAPLNEYWSTDWWMPRHEEKLAQAKEQDIEVVMLGDSITQGWENGGKTVWSSHFGDISTLNLGFGGDRTENVLWRLQHGALDNVSPELVVIMIGTNNTGHRLDSPQAISQGVAAIVDKVKKATPDAKVLLLAIFPRSAEAADELRQNNEQTNALLKQLAKEKGVMFDNFNKQFLTANGELTTTIMPDLLHPEEEGYEIWARQLEPYIDKYVRNDTSQ</sequence>
<reference evidence="4" key="1">
    <citation type="submission" date="2014-12" db="EMBL/GenBank/DDBJ databases">
        <title>Complete genome sequence of a multi-drug resistant Klebsiella pneumoniae.</title>
        <authorList>
            <person name="Hua X."/>
            <person name="Chen Q."/>
            <person name="Li X."/>
            <person name="Feng Y."/>
            <person name="Ruan Z."/>
            <person name="Yu Y."/>
        </authorList>
    </citation>
    <scope>NUCLEOTIDE SEQUENCE [LARGE SCALE GENOMIC DNA]</scope>
    <source>
        <strain evidence="4">5.12</strain>
    </source>
</reference>
<protein>
    <submittedName>
        <fullName evidence="3">1,4-beta-D-glucan glucohydrolase</fullName>
    </submittedName>
</protein>
<dbReference type="Pfam" id="PF13472">
    <property type="entry name" value="Lipase_GDSL_2"/>
    <property type="match status" value="1"/>
</dbReference>
<keyword evidence="4" id="KW-1185">Reference proteome</keyword>
<proteinExistence type="predicted"/>
<dbReference type="SUPFAM" id="SSF52266">
    <property type="entry name" value="SGNH hydrolase"/>
    <property type="match status" value="1"/>
</dbReference>
<dbReference type="KEGG" id="apel:CA267_016755"/>
<evidence type="ECO:0000259" key="1">
    <source>
        <dbReference type="Pfam" id="PF13472"/>
    </source>
</evidence>